<gene>
    <name evidence="13" type="primary">serA</name>
    <name evidence="13" type="ORF">Q5761_02405</name>
</gene>
<dbReference type="InterPro" id="IPR002912">
    <property type="entry name" value="ACT_dom"/>
</dbReference>
<dbReference type="EC" id="1.1.1.95" evidence="10"/>
<comment type="function">
    <text evidence="1">Catalyzes the reversible oxidation of 3-phospho-D-glycerate to 3-phosphonooxypyruvate, the first step of the phosphorylated L-serine biosynthesis pathway. Also catalyzes the reversible oxidation of 2-hydroxyglutarate to 2-oxoglutarate.</text>
</comment>
<dbReference type="Gene3D" id="3.30.70.260">
    <property type="match status" value="1"/>
</dbReference>
<keyword evidence="5 10" id="KW-0560">Oxidoreductase</keyword>
<evidence type="ECO:0000256" key="6">
    <source>
        <dbReference type="ARBA" id="ARBA00023027"/>
    </source>
</evidence>
<dbReference type="InterPro" id="IPR050857">
    <property type="entry name" value="D-2-hydroxyacid_DH"/>
</dbReference>
<comment type="catalytic activity">
    <reaction evidence="9 10">
        <text>(2R)-3-phosphoglycerate + NAD(+) = 3-phosphooxypyruvate + NADH + H(+)</text>
        <dbReference type="Rhea" id="RHEA:12641"/>
        <dbReference type="ChEBI" id="CHEBI:15378"/>
        <dbReference type="ChEBI" id="CHEBI:18110"/>
        <dbReference type="ChEBI" id="CHEBI:57540"/>
        <dbReference type="ChEBI" id="CHEBI:57945"/>
        <dbReference type="ChEBI" id="CHEBI:58272"/>
        <dbReference type="EC" id="1.1.1.95"/>
    </reaction>
</comment>
<dbReference type="InterPro" id="IPR006139">
    <property type="entry name" value="D-isomer_2_OHA_DH_cat_dom"/>
</dbReference>
<dbReference type="Gene3D" id="3.40.50.720">
    <property type="entry name" value="NAD(P)-binding Rossmann-like Domain"/>
    <property type="match status" value="2"/>
</dbReference>
<feature type="compositionally biased region" description="Low complexity" evidence="11">
    <location>
        <begin position="544"/>
        <end position="553"/>
    </location>
</feature>
<dbReference type="Pfam" id="PF02826">
    <property type="entry name" value="2-Hacid_dh_C"/>
    <property type="match status" value="1"/>
</dbReference>
<dbReference type="PROSITE" id="PS00671">
    <property type="entry name" value="D_2_HYDROXYACID_DH_3"/>
    <property type="match status" value="1"/>
</dbReference>
<dbReference type="InterPro" id="IPR006236">
    <property type="entry name" value="PGDH"/>
</dbReference>
<dbReference type="InterPro" id="IPR029753">
    <property type="entry name" value="D-isomer_DH_CS"/>
</dbReference>
<organism evidence="13 14">
    <name type="scientific">Thermaerobacter composti</name>
    <dbReference type="NCBI Taxonomy" id="554949"/>
    <lineage>
        <taxon>Bacteria</taxon>
        <taxon>Bacillati</taxon>
        <taxon>Bacillota</taxon>
        <taxon>Clostridia</taxon>
        <taxon>Eubacteriales</taxon>
        <taxon>Clostridiales Family XVII. Incertae Sedis</taxon>
        <taxon>Thermaerobacter</taxon>
    </lineage>
</organism>
<evidence type="ECO:0000256" key="4">
    <source>
        <dbReference type="ARBA" id="ARBA00021582"/>
    </source>
</evidence>
<dbReference type="Pfam" id="PF01842">
    <property type="entry name" value="ACT"/>
    <property type="match status" value="1"/>
</dbReference>
<dbReference type="Proteomes" id="UP001304683">
    <property type="component" value="Chromosome"/>
</dbReference>
<evidence type="ECO:0000256" key="1">
    <source>
        <dbReference type="ARBA" id="ARBA00003800"/>
    </source>
</evidence>
<accession>A0ABZ0QPW8</accession>
<evidence type="ECO:0000256" key="3">
    <source>
        <dbReference type="ARBA" id="ARBA00005854"/>
    </source>
</evidence>
<feature type="compositionally biased region" description="Basic and acidic residues" evidence="11">
    <location>
        <begin position="602"/>
        <end position="614"/>
    </location>
</feature>
<evidence type="ECO:0000256" key="11">
    <source>
        <dbReference type="SAM" id="MobiDB-lite"/>
    </source>
</evidence>
<keyword evidence="10" id="KW-0028">Amino-acid biosynthesis</keyword>
<dbReference type="InterPro" id="IPR029009">
    <property type="entry name" value="ASB_dom_sf"/>
</dbReference>
<dbReference type="PROSITE" id="PS00670">
    <property type="entry name" value="D_2_HYDROXYACID_DH_2"/>
    <property type="match status" value="1"/>
</dbReference>
<evidence type="ECO:0000256" key="2">
    <source>
        <dbReference type="ARBA" id="ARBA00005216"/>
    </source>
</evidence>
<evidence type="ECO:0000256" key="9">
    <source>
        <dbReference type="ARBA" id="ARBA00048731"/>
    </source>
</evidence>
<evidence type="ECO:0000256" key="7">
    <source>
        <dbReference type="ARBA" id="ARBA00023299"/>
    </source>
</evidence>
<dbReference type="Pfam" id="PF00389">
    <property type="entry name" value="2-Hacid_dh"/>
    <property type="match status" value="1"/>
</dbReference>
<dbReference type="SUPFAM" id="SSF55021">
    <property type="entry name" value="ACT-like"/>
    <property type="match status" value="1"/>
</dbReference>
<feature type="region of interest" description="Disordered" evidence="11">
    <location>
        <begin position="542"/>
        <end position="614"/>
    </location>
</feature>
<evidence type="ECO:0000313" key="13">
    <source>
        <dbReference type="EMBL" id="WPD19544.1"/>
    </source>
</evidence>
<dbReference type="SUPFAM" id="SSF52283">
    <property type="entry name" value="Formate/glycerate dehydrogenase catalytic domain-like"/>
    <property type="match status" value="1"/>
</dbReference>
<dbReference type="PANTHER" id="PTHR42789">
    <property type="entry name" value="D-ISOMER SPECIFIC 2-HYDROXYACID DEHYDROGENASE FAMILY PROTEIN (AFU_ORTHOLOGUE AFUA_6G10090)"/>
    <property type="match status" value="1"/>
</dbReference>
<name>A0ABZ0QPW8_9FIRM</name>
<protein>
    <recommendedName>
        <fullName evidence="4 10">D-3-phosphoglycerate dehydrogenase</fullName>
        <ecNumber evidence="10">1.1.1.95</ecNumber>
    </recommendedName>
</protein>
<dbReference type="SUPFAM" id="SSF143548">
    <property type="entry name" value="Serine metabolism enzymes domain"/>
    <property type="match status" value="1"/>
</dbReference>
<reference evidence="13 14" key="1">
    <citation type="submission" date="2023-08" db="EMBL/GenBank/DDBJ databases">
        <title>Genome sequence of Thermaerobacter compostii strain Ins1, a spore-forming filamentous bacterium isolated from a deep geothermal reservoir.</title>
        <authorList>
            <person name="Bregnard D."/>
            <person name="Gonzalez D."/>
            <person name="Junier P."/>
        </authorList>
    </citation>
    <scope>NUCLEOTIDE SEQUENCE [LARGE SCALE GENOMIC DNA]</scope>
    <source>
        <strain evidence="13 14">Ins1</strain>
    </source>
</reference>
<feature type="compositionally biased region" description="Gly residues" evidence="11">
    <location>
        <begin position="554"/>
        <end position="571"/>
    </location>
</feature>
<keyword evidence="14" id="KW-1185">Reference proteome</keyword>
<dbReference type="InterPro" id="IPR045865">
    <property type="entry name" value="ACT-like_dom_sf"/>
</dbReference>
<evidence type="ECO:0000313" key="14">
    <source>
        <dbReference type="Proteomes" id="UP001304683"/>
    </source>
</evidence>
<evidence type="ECO:0000256" key="10">
    <source>
        <dbReference type="RuleBase" id="RU363003"/>
    </source>
</evidence>
<comment type="similarity">
    <text evidence="3 10">Belongs to the D-isomer specific 2-hydroxyacid dehydrogenase family.</text>
</comment>
<keyword evidence="6 10" id="KW-0520">NAD</keyword>
<feature type="domain" description="ACT" evidence="12">
    <location>
        <begin position="458"/>
        <end position="532"/>
    </location>
</feature>
<evidence type="ECO:0000256" key="8">
    <source>
        <dbReference type="ARBA" id="ARBA00048126"/>
    </source>
</evidence>
<dbReference type="CDD" id="cd12173">
    <property type="entry name" value="PGDH_4"/>
    <property type="match status" value="1"/>
</dbReference>
<dbReference type="InterPro" id="IPR036291">
    <property type="entry name" value="NAD(P)-bd_dom_sf"/>
</dbReference>
<dbReference type="NCBIfam" id="TIGR01327">
    <property type="entry name" value="PGDH"/>
    <property type="match status" value="1"/>
</dbReference>
<evidence type="ECO:0000256" key="5">
    <source>
        <dbReference type="ARBA" id="ARBA00023002"/>
    </source>
</evidence>
<dbReference type="Gene3D" id="3.30.1330.90">
    <property type="entry name" value="D-3-phosphoglycerate dehydrogenase, domain 3"/>
    <property type="match status" value="1"/>
</dbReference>
<proteinExistence type="inferred from homology"/>
<dbReference type="InterPro" id="IPR006140">
    <property type="entry name" value="D-isomer_DH_NAD-bd"/>
</dbReference>
<dbReference type="CDD" id="cd04902">
    <property type="entry name" value="ACT_3PGDH-xct"/>
    <property type="match status" value="1"/>
</dbReference>
<dbReference type="GO" id="GO:0004617">
    <property type="term" value="F:phosphoglycerate dehydrogenase activity"/>
    <property type="evidence" value="ECO:0007669"/>
    <property type="project" value="UniProtKB-EC"/>
</dbReference>
<evidence type="ECO:0000259" key="12">
    <source>
        <dbReference type="PROSITE" id="PS51671"/>
    </source>
</evidence>
<comment type="pathway">
    <text evidence="2 10">Amino-acid biosynthesis; L-serine biosynthesis; L-serine from 3-phospho-D-glycerate: step 1/3.</text>
</comment>
<dbReference type="EMBL" id="CP132508">
    <property type="protein sequence ID" value="WPD19544.1"/>
    <property type="molecule type" value="Genomic_DNA"/>
</dbReference>
<keyword evidence="7 10" id="KW-0718">Serine biosynthesis</keyword>
<comment type="catalytic activity">
    <reaction evidence="8">
        <text>(R)-2-hydroxyglutarate + NAD(+) = 2-oxoglutarate + NADH + H(+)</text>
        <dbReference type="Rhea" id="RHEA:49612"/>
        <dbReference type="ChEBI" id="CHEBI:15378"/>
        <dbReference type="ChEBI" id="CHEBI:15801"/>
        <dbReference type="ChEBI" id="CHEBI:16810"/>
        <dbReference type="ChEBI" id="CHEBI:57540"/>
        <dbReference type="ChEBI" id="CHEBI:57945"/>
        <dbReference type="EC" id="1.1.1.399"/>
    </reaction>
</comment>
<dbReference type="SUPFAM" id="SSF51735">
    <property type="entry name" value="NAD(P)-binding Rossmann-fold domains"/>
    <property type="match status" value="1"/>
</dbReference>
<sequence length="614" mass="64400">MTRKPRVVVADPLPRDGLALLDEHCQVIDAAGASTETLRRELLPEADALIVRSRVKVTADLIAAAPRLRVIGRAGVGVDNIDLDAATERGIVVVNVADGNTVAVAEHVFALLLALVRRLLPAAASLREGRWERSRWVGEELRGKVMGLVGFGRIGQEVAHRARAFGMAVLACDPYVPEGRIRELGAEPVDLGTLLARADVVSIHTPLTDATRNLIDAAALARMRPGAYLINTARGGIVDEQALYRALVEGRLAGAGLDVFATEPPGESPLLDLPNVVATPHLGGSTREAQAYNARAIAEQVLRALRGQPVRGAVNLPRLSDSDWHAAGPLAPVAELVGLIYREGLGGPLEDLELRVAARDLPSERGFELLAGAALKGLLAGVVDGPVNTVNAPVLAARRGLSLRWRSERHPDLPVPVVELAGGRAVRRAVAGSLTPEGLPRLVHLDGLPLDMVPAARLLMTRHHDRPGMIGKVGSLLGAREINIAAMQVARRQVRGEAIMVLALDDPVPAALLDEIRRLPGMGEARLVEIPPALLAPVPSPTVGGAAAADAGRQGSGLGRGPGRLAGGIGREAGTRPATGWDEAGAPLRGDEDAGEGPPQARPDRPGAARERAS</sequence>
<dbReference type="RefSeq" id="WP_318751053.1">
    <property type="nucleotide sequence ID" value="NZ_CP132508.1"/>
</dbReference>
<dbReference type="PANTHER" id="PTHR42789:SF1">
    <property type="entry name" value="D-ISOMER SPECIFIC 2-HYDROXYACID DEHYDROGENASE FAMILY PROTEIN (AFU_ORTHOLOGUE AFUA_6G10090)"/>
    <property type="match status" value="1"/>
</dbReference>
<dbReference type="PROSITE" id="PS51671">
    <property type="entry name" value="ACT"/>
    <property type="match status" value="1"/>
</dbReference>